<dbReference type="InterPro" id="IPR002888">
    <property type="entry name" value="2Fe-2S-bd"/>
</dbReference>
<evidence type="ECO:0000256" key="3">
    <source>
        <dbReference type="ARBA" id="ARBA00022827"/>
    </source>
</evidence>
<dbReference type="InterPro" id="IPR014307">
    <property type="entry name" value="Xanthine_DH_ssu"/>
</dbReference>
<dbReference type="InterPro" id="IPR036318">
    <property type="entry name" value="FAD-bd_PCMH-like_sf"/>
</dbReference>
<dbReference type="PANTHER" id="PTHR45444:SF3">
    <property type="entry name" value="XANTHINE DEHYDROGENASE"/>
    <property type="match status" value="1"/>
</dbReference>
<dbReference type="PANTHER" id="PTHR45444">
    <property type="entry name" value="XANTHINE DEHYDROGENASE"/>
    <property type="match status" value="1"/>
</dbReference>
<dbReference type="PROSITE" id="PS51387">
    <property type="entry name" value="FAD_PCMH"/>
    <property type="match status" value="1"/>
</dbReference>
<dbReference type="GO" id="GO:0051537">
    <property type="term" value="F:2 iron, 2 sulfur cluster binding"/>
    <property type="evidence" value="ECO:0007669"/>
    <property type="project" value="InterPro"/>
</dbReference>
<keyword evidence="1" id="KW-0285">Flavoprotein</keyword>
<dbReference type="InterPro" id="IPR002346">
    <property type="entry name" value="Mopterin_DH_FAD-bd"/>
</dbReference>
<dbReference type="SUPFAM" id="SSF54292">
    <property type="entry name" value="2Fe-2S ferredoxin-like"/>
    <property type="match status" value="1"/>
</dbReference>
<dbReference type="Gene3D" id="3.30.390.50">
    <property type="entry name" value="CO dehydrogenase flavoprotein, C-terminal domain"/>
    <property type="match status" value="1"/>
</dbReference>
<dbReference type="RefSeq" id="WP_014527242.1">
    <property type="nucleotide sequence ID" value="NZ_BJNJ01000081.1"/>
</dbReference>
<feature type="domain" description="FAD-binding PCMH-type" evidence="7">
    <location>
        <begin position="197"/>
        <end position="370"/>
    </location>
</feature>
<evidence type="ECO:0000256" key="5">
    <source>
        <dbReference type="ARBA" id="ARBA00023004"/>
    </source>
</evidence>
<dbReference type="InterPro" id="IPR012175">
    <property type="entry name" value="Xanth_DH_ssu_bac"/>
</dbReference>
<dbReference type="InterPro" id="IPR005107">
    <property type="entry name" value="CO_DH_flav_C"/>
</dbReference>
<comment type="caution">
    <text evidence="8">The sequence shown here is derived from an EMBL/GenBank/DDBJ whole genome shotgun (WGS) entry which is preliminary data.</text>
</comment>
<dbReference type="Pfam" id="PF00941">
    <property type="entry name" value="FAD_binding_5"/>
    <property type="match status" value="1"/>
</dbReference>
<dbReference type="SMART" id="SM01092">
    <property type="entry name" value="CO_deh_flav_C"/>
    <property type="match status" value="1"/>
</dbReference>
<dbReference type="EC" id="1.17.1.4" evidence="8"/>
<evidence type="ECO:0000259" key="6">
    <source>
        <dbReference type="PROSITE" id="PS51085"/>
    </source>
</evidence>
<dbReference type="Pfam" id="PF03450">
    <property type="entry name" value="CO_deh_flav_C"/>
    <property type="match status" value="1"/>
</dbReference>
<dbReference type="Gene3D" id="1.10.150.120">
    <property type="entry name" value="[2Fe-2S]-binding domain"/>
    <property type="match status" value="1"/>
</dbReference>
<dbReference type="KEGG" id="smer:DU99_29450"/>
<dbReference type="InterPro" id="IPR036884">
    <property type="entry name" value="2Fe-2S-bd_dom_sf"/>
</dbReference>
<protein>
    <submittedName>
        <fullName evidence="8">Xanthine dehydrogenase small subunit</fullName>
        <ecNumber evidence="8">1.17.1.4</ecNumber>
    </submittedName>
</protein>
<evidence type="ECO:0000259" key="7">
    <source>
        <dbReference type="PROSITE" id="PS51387"/>
    </source>
</evidence>
<dbReference type="Pfam" id="PF00111">
    <property type="entry name" value="Fer2"/>
    <property type="match status" value="1"/>
</dbReference>
<organism evidence="8 9">
    <name type="scientific">Rhizobium meliloti</name>
    <name type="common">Ensifer meliloti</name>
    <name type="synonym">Sinorhizobium meliloti</name>
    <dbReference type="NCBI Taxonomy" id="382"/>
    <lineage>
        <taxon>Bacteria</taxon>
        <taxon>Pseudomonadati</taxon>
        <taxon>Pseudomonadota</taxon>
        <taxon>Alphaproteobacteria</taxon>
        <taxon>Hyphomicrobiales</taxon>
        <taxon>Rhizobiaceae</taxon>
        <taxon>Sinorhizobium/Ensifer group</taxon>
        <taxon>Sinorhizobium</taxon>
    </lineage>
</organism>
<dbReference type="AlphaFoldDB" id="A0AAW9TRD1"/>
<dbReference type="EMBL" id="WISR01000164">
    <property type="protein sequence ID" value="MQW35093.1"/>
    <property type="molecule type" value="Genomic_DNA"/>
</dbReference>
<dbReference type="NCBIfam" id="TIGR02963">
    <property type="entry name" value="xanthine_xdhA"/>
    <property type="match status" value="1"/>
</dbReference>
<sequence>MTTEIRNTIRFLLNDRPVELADVSPVQTLLDFLRIDRSLRGTKEGCAEGDCGACTVLVGRLLDGKLKYESVNACIRFVASLDGCHVVTVEALAQPNGPLHPVQQAMVDTHASQCGFCTPGFVMSLYGLWMTNAKPSVQEIEKALQGNLCRCTGYAAIIRAAEAIASVGELGKDPLIVEREEITRQLEALRDGCRVEIGGEDERVVLPASLDDFAAVLEANPKATIVAGSTDVGLWVTKFMRDIAPVVHLSHLEELRRISIAPDGITLAAGVSYTEAYPVIVRNFPQLRELWDRIGGEQVRNMGTVGGNIANGSPIGDTPPALIALGASVTLRKGTSRRTLPLEAFFIEYGKQDREPGEFVETVRIPFLDETERFAVYKITKRFDEDISAVCGAFRVKLDGDGKVADVAIAFGGMAGTPKRASNVEAALKGAQWNDAAIEAGVAAFERDFTPLTDWRASSEYRMLVARNLLRRFHLETQETRNIRIDRTVAVAM</sequence>
<dbReference type="InterPro" id="IPR036683">
    <property type="entry name" value="CO_DH_flav_C_dom_sf"/>
</dbReference>
<dbReference type="CDD" id="cd00207">
    <property type="entry name" value="fer2"/>
    <property type="match status" value="1"/>
</dbReference>
<evidence type="ECO:0000313" key="9">
    <source>
        <dbReference type="Proteomes" id="UP000429484"/>
    </source>
</evidence>
<dbReference type="Gene3D" id="3.30.465.10">
    <property type="match status" value="1"/>
</dbReference>
<dbReference type="InterPro" id="IPR036010">
    <property type="entry name" value="2Fe-2S_ferredoxin-like_sf"/>
</dbReference>
<dbReference type="Proteomes" id="UP000429484">
    <property type="component" value="Unassembled WGS sequence"/>
</dbReference>
<dbReference type="Gene3D" id="3.10.20.30">
    <property type="match status" value="1"/>
</dbReference>
<dbReference type="SUPFAM" id="SSF55447">
    <property type="entry name" value="CO dehydrogenase flavoprotein C-terminal domain-like"/>
    <property type="match status" value="1"/>
</dbReference>
<dbReference type="InterPro" id="IPR006058">
    <property type="entry name" value="2Fe2S_fd_BS"/>
</dbReference>
<dbReference type="Gene3D" id="3.30.43.10">
    <property type="entry name" value="Uridine Diphospho-n-acetylenolpyruvylglucosamine Reductase, domain 2"/>
    <property type="match status" value="1"/>
</dbReference>
<evidence type="ECO:0000256" key="1">
    <source>
        <dbReference type="ARBA" id="ARBA00022630"/>
    </source>
</evidence>
<dbReference type="InterPro" id="IPR016166">
    <property type="entry name" value="FAD-bd_PCMH"/>
</dbReference>
<dbReference type="PIRSF" id="PIRSF036557">
    <property type="entry name" value="XdhA_RC"/>
    <property type="match status" value="1"/>
</dbReference>
<gene>
    <name evidence="8" type="primary">xdhA</name>
    <name evidence="8" type="ORF">GHK53_20490</name>
</gene>
<dbReference type="GeneID" id="89578103"/>
<evidence type="ECO:0000256" key="2">
    <source>
        <dbReference type="ARBA" id="ARBA00022723"/>
    </source>
</evidence>
<reference evidence="8 9" key="1">
    <citation type="journal article" date="2013" name="Genome Biol.">
        <title>Comparative genomics of the core and accessory genomes of 48 Sinorhizobium strains comprising five genospecies.</title>
        <authorList>
            <person name="Sugawara M."/>
            <person name="Epstein B."/>
            <person name="Badgley B.D."/>
            <person name="Unno T."/>
            <person name="Xu L."/>
            <person name="Reese J."/>
            <person name="Gyaneshwar P."/>
            <person name="Denny R."/>
            <person name="Mudge J."/>
            <person name="Bharti A.K."/>
            <person name="Farmer A.D."/>
            <person name="May G.D."/>
            <person name="Woodward J.E."/>
            <person name="Medigue C."/>
            <person name="Vallenet D."/>
            <person name="Lajus A."/>
            <person name="Rouy Z."/>
            <person name="Martinez-Vaz B."/>
            <person name="Tiffin P."/>
            <person name="Young N.D."/>
            <person name="Sadowsky M.J."/>
        </authorList>
    </citation>
    <scope>NUCLEOTIDE SEQUENCE [LARGE SCALE GENOMIC DNA]</scope>
    <source>
        <strain evidence="8 9">N6B1</strain>
    </source>
</reference>
<name>A0AAW9TRD1_RHIML</name>
<dbReference type="SUPFAM" id="SSF47741">
    <property type="entry name" value="CO dehydrogenase ISP C-domain like"/>
    <property type="match status" value="1"/>
</dbReference>
<dbReference type="Pfam" id="PF01799">
    <property type="entry name" value="Fer2_2"/>
    <property type="match status" value="1"/>
</dbReference>
<dbReference type="InterPro" id="IPR012675">
    <property type="entry name" value="Beta-grasp_dom_sf"/>
</dbReference>
<evidence type="ECO:0000313" key="8">
    <source>
        <dbReference type="EMBL" id="MQW35093.1"/>
    </source>
</evidence>
<dbReference type="SUPFAM" id="SSF56176">
    <property type="entry name" value="FAD-binding/transporter-associated domain-like"/>
    <property type="match status" value="1"/>
</dbReference>
<dbReference type="InterPro" id="IPR016169">
    <property type="entry name" value="FAD-bd_PCMH_sub2"/>
</dbReference>
<dbReference type="GO" id="GO:0004854">
    <property type="term" value="F:xanthine dehydrogenase activity"/>
    <property type="evidence" value="ECO:0007669"/>
    <property type="project" value="UniProtKB-EC"/>
</dbReference>
<dbReference type="InterPro" id="IPR016208">
    <property type="entry name" value="Ald_Oxase/xanthine_DH-like"/>
</dbReference>
<dbReference type="GO" id="GO:0071949">
    <property type="term" value="F:FAD binding"/>
    <property type="evidence" value="ECO:0007669"/>
    <property type="project" value="InterPro"/>
</dbReference>
<dbReference type="PROSITE" id="PS51085">
    <property type="entry name" value="2FE2S_FER_2"/>
    <property type="match status" value="1"/>
</dbReference>
<keyword evidence="3" id="KW-0274">FAD</keyword>
<keyword evidence="5" id="KW-0408">Iron</keyword>
<keyword evidence="2" id="KW-0479">Metal-binding</keyword>
<feature type="domain" description="2Fe-2S ferredoxin-type" evidence="6">
    <location>
        <begin position="7"/>
        <end position="92"/>
    </location>
</feature>
<dbReference type="InterPro" id="IPR001041">
    <property type="entry name" value="2Fe-2S_ferredoxin-type"/>
</dbReference>
<dbReference type="InterPro" id="IPR016167">
    <property type="entry name" value="FAD-bd_PCMH_sub1"/>
</dbReference>
<evidence type="ECO:0000256" key="4">
    <source>
        <dbReference type="ARBA" id="ARBA00023002"/>
    </source>
</evidence>
<dbReference type="GO" id="GO:0005506">
    <property type="term" value="F:iron ion binding"/>
    <property type="evidence" value="ECO:0007669"/>
    <property type="project" value="InterPro"/>
</dbReference>
<keyword evidence="4 8" id="KW-0560">Oxidoreductase</keyword>
<accession>A0AAW9TRD1</accession>
<proteinExistence type="predicted"/>
<dbReference type="PROSITE" id="PS00197">
    <property type="entry name" value="2FE2S_FER_1"/>
    <property type="match status" value="1"/>
</dbReference>